<feature type="repeat" description="WD" evidence="3">
    <location>
        <begin position="389"/>
        <end position="428"/>
    </location>
</feature>
<reference evidence="6 7" key="1">
    <citation type="submission" date="2021-06" db="EMBL/GenBank/DDBJ databases">
        <title>Chromosome-level genome assembly of the red-tail catfish (Hemibagrus wyckioides).</title>
        <authorList>
            <person name="Shao F."/>
        </authorList>
    </citation>
    <scope>NUCLEOTIDE SEQUENCE [LARGE SCALE GENOMIC DNA]</scope>
    <source>
        <strain evidence="6">EC202008001</strain>
        <tissue evidence="6">Blood</tissue>
    </source>
</reference>
<dbReference type="SUPFAM" id="SSF81383">
    <property type="entry name" value="F-box domain"/>
    <property type="match status" value="1"/>
</dbReference>
<dbReference type="Gene3D" id="2.130.10.10">
    <property type="entry name" value="YVTN repeat-like/Quinoprotein amine dehydrogenase"/>
    <property type="match status" value="2"/>
</dbReference>
<feature type="region of interest" description="Disordered" evidence="4">
    <location>
        <begin position="24"/>
        <end position="56"/>
    </location>
</feature>
<comment type="caution">
    <text evidence="6">The sequence shown here is derived from an EMBL/GenBank/DDBJ whole genome shotgun (WGS) entry which is preliminary data.</text>
</comment>
<dbReference type="InterPro" id="IPR036047">
    <property type="entry name" value="F-box-like_dom_sf"/>
</dbReference>
<keyword evidence="7" id="KW-1185">Reference proteome</keyword>
<dbReference type="OrthoDB" id="71437at2759"/>
<dbReference type="InterPro" id="IPR053299">
    <property type="entry name" value="ASTRA_WD_repeat"/>
</dbReference>
<keyword evidence="2" id="KW-0677">Repeat</keyword>
<feature type="repeat" description="WD" evidence="3">
    <location>
        <begin position="255"/>
        <end position="297"/>
    </location>
</feature>
<dbReference type="Pfam" id="PF00400">
    <property type="entry name" value="WD40"/>
    <property type="match status" value="4"/>
</dbReference>
<dbReference type="PROSITE" id="PS00678">
    <property type="entry name" value="WD_REPEATS_1"/>
    <property type="match status" value="2"/>
</dbReference>
<evidence type="ECO:0000313" key="7">
    <source>
        <dbReference type="Proteomes" id="UP000824219"/>
    </source>
</evidence>
<dbReference type="InterPro" id="IPR020472">
    <property type="entry name" value="WD40_PAC1"/>
</dbReference>
<organism evidence="6 7">
    <name type="scientific">Hemibagrus wyckioides</name>
    <dbReference type="NCBI Taxonomy" id="337641"/>
    <lineage>
        <taxon>Eukaryota</taxon>
        <taxon>Metazoa</taxon>
        <taxon>Chordata</taxon>
        <taxon>Craniata</taxon>
        <taxon>Vertebrata</taxon>
        <taxon>Euteleostomi</taxon>
        <taxon>Actinopterygii</taxon>
        <taxon>Neopterygii</taxon>
        <taxon>Teleostei</taxon>
        <taxon>Ostariophysi</taxon>
        <taxon>Siluriformes</taxon>
        <taxon>Bagridae</taxon>
        <taxon>Hemibagrus</taxon>
    </lineage>
</organism>
<feature type="repeat" description="WD" evidence="3">
    <location>
        <begin position="308"/>
        <end position="347"/>
    </location>
</feature>
<feature type="compositionally biased region" description="Acidic residues" evidence="4">
    <location>
        <begin position="222"/>
        <end position="238"/>
    </location>
</feature>
<feature type="domain" description="F-box" evidence="5">
    <location>
        <begin position="55"/>
        <end position="102"/>
    </location>
</feature>
<sequence>MRKGDHEVILDWELFAGSGVHVDAAGDRDSDTPPSTQLGLNLRQCGGTPETSPSPSGLLSLPWEMVTRIASHLPAQCVINILPQVCRALGQVGEDTSAWQRRAQRLTGPQSSFPVGPRIHFDWPTACLEMEQLIEWWTRQEETAELPEPGIEIQVEVDQDEVVQEGEAAANGVEREADAERQPAPAEKEIRPEDEDPEIQGVGEEQGNNIIIIREEERENADMEDELEERQQEQEDSGIDVKMNPTPALEHIVLSSGHIADVNTVLLVGGEGSVCISGSRDRNVNLWDVRRSSSGELLGTLGARGRYNTTHQGWVWCLAASGDLLASGSFDSTVKLWDLNAGGAERGNIKSRAAVLSLSCQDHMLFAGSHDHKVSIYDTRAAEPLVKSLRLHSDIVLCLASDEQYILSGSKDNTVAVFDRRAGKALKKIHLKSYFLSMSYSGREVWAGDYHGLLHTFSMNEGSLKSIAQFNVGHTSLVTGVHHSPGTLYTCSSDRTIKVHLPCAPPKTLYTLHNQAAVNGLSVEAGVLAVATGDMNVEVWRPRQ</sequence>
<name>A0A9D3P8K6_9TELE</name>
<gene>
    <name evidence="6" type="ORF">KOW79_001666</name>
</gene>
<dbReference type="PRINTS" id="PR00320">
    <property type="entry name" value="GPROTEINBRPT"/>
</dbReference>
<dbReference type="InterPro" id="IPR001810">
    <property type="entry name" value="F-box_dom"/>
</dbReference>
<evidence type="ECO:0000256" key="4">
    <source>
        <dbReference type="SAM" id="MobiDB-lite"/>
    </source>
</evidence>
<dbReference type="AlphaFoldDB" id="A0A9D3P8K6"/>
<dbReference type="InterPro" id="IPR036322">
    <property type="entry name" value="WD40_repeat_dom_sf"/>
</dbReference>
<evidence type="ECO:0000259" key="5">
    <source>
        <dbReference type="PROSITE" id="PS50181"/>
    </source>
</evidence>
<proteinExistence type="predicted"/>
<protein>
    <recommendedName>
        <fullName evidence="5">F-box domain-containing protein</fullName>
    </recommendedName>
</protein>
<dbReference type="Proteomes" id="UP000824219">
    <property type="component" value="Linkage Group LG02"/>
</dbReference>
<accession>A0A9D3P8K6</accession>
<evidence type="ECO:0000313" key="6">
    <source>
        <dbReference type="EMBL" id="KAG7335070.1"/>
    </source>
</evidence>
<dbReference type="PANTHER" id="PTHR44156">
    <property type="entry name" value="SUPERNUMERARY LIMBS, ISOFORM B-RELATED"/>
    <property type="match status" value="1"/>
</dbReference>
<feature type="compositionally biased region" description="Basic and acidic residues" evidence="4">
    <location>
        <begin position="173"/>
        <end position="191"/>
    </location>
</feature>
<dbReference type="SMART" id="SM00320">
    <property type="entry name" value="WD40"/>
    <property type="match status" value="6"/>
</dbReference>
<feature type="region of interest" description="Disordered" evidence="4">
    <location>
        <begin position="168"/>
        <end position="242"/>
    </location>
</feature>
<dbReference type="InterPro" id="IPR001680">
    <property type="entry name" value="WD40_rpt"/>
</dbReference>
<evidence type="ECO:0000256" key="2">
    <source>
        <dbReference type="ARBA" id="ARBA00022737"/>
    </source>
</evidence>
<dbReference type="EMBL" id="JAHKSW010000002">
    <property type="protein sequence ID" value="KAG7335070.1"/>
    <property type="molecule type" value="Genomic_DNA"/>
</dbReference>
<dbReference type="PROSITE" id="PS50294">
    <property type="entry name" value="WD_REPEATS_REGION"/>
    <property type="match status" value="1"/>
</dbReference>
<dbReference type="InterPro" id="IPR015943">
    <property type="entry name" value="WD40/YVTN_repeat-like_dom_sf"/>
</dbReference>
<dbReference type="PROSITE" id="PS50181">
    <property type="entry name" value="FBOX"/>
    <property type="match status" value="1"/>
</dbReference>
<feature type="compositionally biased region" description="Low complexity" evidence="4">
    <location>
        <begin position="46"/>
        <end position="56"/>
    </location>
</feature>
<evidence type="ECO:0000256" key="3">
    <source>
        <dbReference type="PROSITE-ProRule" id="PRU00221"/>
    </source>
</evidence>
<dbReference type="InterPro" id="IPR019775">
    <property type="entry name" value="WD40_repeat_CS"/>
</dbReference>
<dbReference type="PROSITE" id="PS50082">
    <property type="entry name" value="WD_REPEATS_2"/>
    <property type="match status" value="3"/>
</dbReference>
<keyword evidence="1 3" id="KW-0853">WD repeat</keyword>
<evidence type="ECO:0000256" key="1">
    <source>
        <dbReference type="ARBA" id="ARBA00022574"/>
    </source>
</evidence>
<dbReference type="SUPFAM" id="SSF50978">
    <property type="entry name" value="WD40 repeat-like"/>
    <property type="match status" value="1"/>
</dbReference>